<evidence type="ECO:0000256" key="6">
    <source>
        <dbReference type="ARBA" id="ARBA00044739"/>
    </source>
</evidence>
<dbReference type="OrthoDB" id="7594656at2759"/>
<accession>U4UAM0</accession>
<dbReference type="SUPFAM" id="SSF48452">
    <property type="entry name" value="TPR-like"/>
    <property type="match status" value="1"/>
</dbReference>
<sequence>MAKKKPVYADLVEMFRLKSVSRSKILSRSKSVTNTFDFEENFIKRERMRKMETQKEIGRMRAELPKYTLNDIRMFKLPFHEALILQLEETGYASTEAYIQQLFQIDEQLRLEAGPQSFVWTRPALRHSDNELKKLSDALMQAEDEHKKGNYKNEFDTMLRVAIDFAFNYSDWFWLAEDLILQCICTANTFAFSGKHEAISRYVYARILYEKIKNFEKAEEELSITRELSLGKSWNVKSFLPEQTDSSNTLFMSANYLLHLCYMRQAKLFFKIDCNQALEFASLAKKRAVEACYHDGETMALYIKGQCELNLGQTKDAVSTFNKAFYIQSKLKSEKGMCEARVELSKAYLMHGSTRLALNTLLALKAMAEEHGFQFYLAQAYRYLGEYYLTCGEPHKATPLLSDALHTFHSIGLMAEADQVRNVAALSSGLELMPLYIPLLQKTDKRFADGFENLLKLAKWKDSREPFWKQRNIQLSGKDILTSTMDATAWEQFLAVDFEDELSDIDALSSIVVSKNNSVDDDLQLTIPDEAEINENVTSDSTSISSVV</sequence>
<dbReference type="InterPro" id="IPR011990">
    <property type="entry name" value="TPR-like_helical_dom_sf"/>
</dbReference>
<dbReference type="EMBL" id="KB632168">
    <property type="protein sequence ID" value="ERL89348.1"/>
    <property type="molecule type" value="Genomic_DNA"/>
</dbReference>
<reference evidence="7 8" key="1">
    <citation type="journal article" date="2013" name="Genome Biol.">
        <title>Draft genome of the mountain pine beetle, Dendroctonus ponderosae Hopkins, a major forest pest.</title>
        <authorList>
            <person name="Keeling C.I."/>
            <person name="Yuen M.M."/>
            <person name="Liao N.Y."/>
            <person name="Docking T.R."/>
            <person name="Chan S.K."/>
            <person name="Taylor G.A."/>
            <person name="Palmquist D.L."/>
            <person name="Jackman S.D."/>
            <person name="Nguyen A."/>
            <person name="Li M."/>
            <person name="Henderson H."/>
            <person name="Janes J.K."/>
            <person name="Zhao Y."/>
            <person name="Pandoh P."/>
            <person name="Moore R."/>
            <person name="Sperling F.A."/>
            <person name="Huber D.P."/>
            <person name="Birol I."/>
            <person name="Jones S.J."/>
            <person name="Bohlmann J."/>
        </authorList>
    </citation>
    <scope>NUCLEOTIDE SEQUENCE</scope>
</reference>
<evidence type="ECO:0000256" key="3">
    <source>
        <dbReference type="ARBA" id="ARBA00022737"/>
    </source>
</evidence>
<dbReference type="PANTHER" id="PTHR46630">
    <property type="entry name" value="TETRATRICOPEPTIDE REPEAT PROTEIN 29"/>
    <property type="match status" value="1"/>
</dbReference>
<proteinExistence type="predicted"/>
<dbReference type="GO" id="GO:0003341">
    <property type="term" value="P:cilium movement"/>
    <property type="evidence" value="ECO:0007669"/>
    <property type="project" value="TreeGrafter"/>
</dbReference>
<comment type="function">
    <text evidence="6">Axonemal protein which is implicated in axonemal and/or peri-axonemal structure assembly and regulates flagellum assembly and beating and therefore sperm motility.</text>
</comment>
<evidence type="ECO:0000256" key="5">
    <source>
        <dbReference type="ARBA" id="ARBA00040665"/>
    </source>
</evidence>
<protein>
    <recommendedName>
        <fullName evidence="5">Tetratricopeptide repeat protein 29</fullName>
    </recommendedName>
</protein>
<comment type="subcellular location">
    <subcellularLocation>
        <location evidence="1">Cytoplasm</location>
    </subcellularLocation>
</comment>
<dbReference type="GO" id="GO:0005737">
    <property type="term" value="C:cytoplasm"/>
    <property type="evidence" value="ECO:0007669"/>
    <property type="project" value="UniProtKB-SubCell"/>
</dbReference>
<evidence type="ECO:0000256" key="2">
    <source>
        <dbReference type="ARBA" id="ARBA00022490"/>
    </source>
</evidence>
<dbReference type="AlphaFoldDB" id="U4UAM0"/>
<keyword evidence="3" id="KW-0677">Repeat</keyword>
<evidence type="ECO:0000313" key="7">
    <source>
        <dbReference type="EMBL" id="ERL89348.1"/>
    </source>
</evidence>
<dbReference type="PANTHER" id="PTHR46630:SF1">
    <property type="entry name" value="TETRATRICOPEPTIDE REPEAT PROTEIN 29"/>
    <property type="match status" value="1"/>
</dbReference>
<evidence type="ECO:0000256" key="1">
    <source>
        <dbReference type="ARBA" id="ARBA00004496"/>
    </source>
</evidence>
<name>U4UAM0_DENPD</name>
<dbReference type="InterPro" id="IPR051476">
    <property type="entry name" value="Bac_ResReg_Asp_Phosphatase"/>
</dbReference>
<organism evidence="7 8">
    <name type="scientific">Dendroctonus ponderosae</name>
    <name type="common">Mountain pine beetle</name>
    <dbReference type="NCBI Taxonomy" id="77166"/>
    <lineage>
        <taxon>Eukaryota</taxon>
        <taxon>Metazoa</taxon>
        <taxon>Ecdysozoa</taxon>
        <taxon>Arthropoda</taxon>
        <taxon>Hexapoda</taxon>
        <taxon>Insecta</taxon>
        <taxon>Pterygota</taxon>
        <taxon>Neoptera</taxon>
        <taxon>Endopterygota</taxon>
        <taxon>Coleoptera</taxon>
        <taxon>Polyphaga</taxon>
        <taxon>Cucujiformia</taxon>
        <taxon>Curculionidae</taxon>
        <taxon>Scolytinae</taxon>
        <taxon>Dendroctonus</taxon>
    </lineage>
</organism>
<dbReference type="Gene3D" id="1.25.40.10">
    <property type="entry name" value="Tetratricopeptide repeat domain"/>
    <property type="match status" value="1"/>
</dbReference>
<dbReference type="Proteomes" id="UP000030742">
    <property type="component" value="Unassembled WGS sequence"/>
</dbReference>
<evidence type="ECO:0000256" key="4">
    <source>
        <dbReference type="ARBA" id="ARBA00022803"/>
    </source>
</evidence>
<evidence type="ECO:0000313" key="8">
    <source>
        <dbReference type="Proteomes" id="UP000030742"/>
    </source>
</evidence>
<dbReference type="STRING" id="77166.U4UAM0"/>
<keyword evidence="4" id="KW-0802">TPR repeat</keyword>
<gene>
    <name evidence="7" type="ORF">D910_06719</name>
</gene>
<dbReference type="GO" id="GO:0005929">
    <property type="term" value="C:cilium"/>
    <property type="evidence" value="ECO:0007669"/>
    <property type="project" value="TreeGrafter"/>
</dbReference>
<keyword evidence="2" id="KW-0963">Cytoplasm</keyword>